<dbReference type="Proteomes" id="UP001186944">
    <property type="component" value="Unassembled WGS sequence"/>
</dbReference>
<protein>
    <recommendedName>
        <fullName evidence="6">Temptin</fullName>
    </recommendedName>
</protein>
<dbReference type="InterPro" id="IPR024548">
    <property type="entry name" value="Cu2_monoox_C"/>
</dbReference>
<gene>
    <name evidence="4" type="ORF">FSP39_018824</name>
</gene>
<keyword evidence="1" id="KW-1015">Disulfide bond</keyword>
<dbReference type="GO" id="GO:0005507">
    <property type="term" value="F:copper ion binding"/>
    <property type="evidence" value="ECO:0007669"/>
    <property type="project" value="InterPro"/>
</dbReference>
<dbReference type="PANTHER" id="PTHR10157">
    <property type="entry name" value="DOPAMINE BETA HYDROXYLASE RELATED"/>
    <property type="match status" value="1"/>
</dbReference>
<dbReference type="GO" id="GO:0004500">
    <property type="term" value="F:dopamine beta-monooxygenase activity"/>
    <property type="evidence" value="ECO:0007669"/>
    <property type="project" value="InterPro"/>
</dbReference>
<organism evidence="4 5">
    <name type="scientific">Pinctada imbricata</name>
    <name type="common">Atlantic pearl-oyster</name>
    <name type="synonym">Pinctada martensii</name>
    <dbReference type="NCBI Taxonomy" id="66713"/>
    <lineage>
        <taxon>Eukaryota</taxon>
        <taxon>Metazoa</taxon>
        <taxon>Spiralia</taxon>
        <taxon>Lophotrochozoa</taxon>
        <taxon>Mollusca</taxon>
        <taxon>Bivalvia</taxon>
        <taxon>Autobranchia</taxon>
        <taxon>Pteriomorphia</taxon>
        <taxon>Pterioida</taxon>
        <taxon>Pterioidea</taxon>
        <taxon>Pteriidae</taxon>
        <taxon>Pinctada</taxon>
    </lineage>
</organism>
<dbReference type="InterPro" id="IPR000945">
    <property type="entry name" value="DBH-like"/>
</dbReference>
<dbReference type="EMBL" id="VSWD01000014">
    <property type="protein sequence ID" value="KAK3083299.1"/>
    <property type="molecule type" value="Genomic_DNA"/>
</dbReference>
<dbReference type="Gene3D" id="2.60.120.310">
    <property type="entry name" value="Copper type II, ascorbate-dependent monooxygenase, N-terminal domain"/>
    <property type="match status" value="1"/>
</dbReference>
<dbReference type="InterPro" id="IPR014784">
    <property type="entry name" value="Cu2_ascorb_mOase-like_C"/>
</dbReference>
<dbReference type="AlphaFoldDB" id="A0AA89BQ06"/>
<name>A0AA89BQ06_PINIB</name>
<accession>A0AA89BQ06</accession>
<dbReference type="InterPro" id="IPR036939">
    <property type="entry name" value="Cu2_ascorb_mOase_N_sf"/>
</dbReference>
<reference evidence="4" key="1">
    <citation type="submission" date="2019-08" db="EMBL/GenBank/DDBJ databases">
        <title>The improved chromosome-level genome for the pearl oyster Pinctada fucata martensii using PacBio sequencing and Hi-C.</title>
        <authorList>
            <person name="Zheng Z."/>
        </authorList>
    </citation>
    <scope>NUCLEOTIDE SEQUENCE</scope>
    <source>
        <strain evidence="4">ZZ-2019</strain>
        <tissue evidence="4">Adductor muscle</tissue>
    </source>
</reference>
<evidence type="ECO:0008006" key="6">
    <source>
        <dbReference type="Google" id="ProtNLM"/>
    </source>
</evidence>
<dbReference type="Gene3D" id="2.60.120.230">
    <property type="match status" value="1"/>
</dbReference>
<proteinExistence type="predicted"/>
<evidence type="ECO:0000259" key="3">
    <source>
        <dbReference type="Pfam" id="PF24784"/>
    </source>
</evidence>
<sequence length="551" mass="61814">MELFHSTLYKILLTTFGLGTLVSYAFGFAKIRDLIPNGYKVPHPCNPTSDIWIAVGSVIPNGQGMQNPFGKDFEESGSTWTKDLCMKDSDGDGRHNGLELGDPWCQWSVNSNAPLQLATSHPGICDPLESPKCVGKNDWLQCPSFKHKCQHGIEEKGVQKIKIQFPKLSVPVVDHSYVCMEYDLPYDRDYHVTAGLPIIDNRNVLGGVFLYACDAHSNTAASKHPYECGYKPRGDCRNFLGGYSKRIPGICFHRNTGFKIGRTGCRKVVLQVRWDNQNHMENMIDGSGLTLYFTNNLRRYDAGTKLLSLTHFTIPAQRPIYAVSTTYPSQCSLVQITSPIYITRAFNHMHQYGKQERVEVLRDGKVVNLLTDERYYNMHNPKTYWHTNPVQVLPGDILRITCVYGAKDSKHPISWGHLSTNEICASTIEYYPKSSWTASTCASFKSIPLCQLEATGIAKGCNFIKLFETLRKDNVTHKILKECSDGNLCNPSCKSISRAASAHPCLKGDCLSLLKSPVTSHNAKLETFFHVLNLCGTERSLQVIQQQRLND</sequence>
<feature type="domain" description="Copper type II ascorbate-dependent monooxygenase C-terminal" evidence="2">
    <location>
        <begin position="300"/>
        <end position="443"/>
    </location>
</feature>
<evidence type="ECO:0000256" key="1">
    <source>
        <dbReference type="ARBA" id="ARBA00023157"/>
    </source>
</evidence>
<evidence type="ECO:0000313" key="5">
    <source>
        <dbReference type="Proteomes" id="UP001186944"/>
    </source>
</evidence>
<evidence type="ECO:0000259" key="2">
    <source>
        <dbReference type="Pfam" id="PF03712"/>
    </source>
</evidence>
<evidence type="ECO:0000313" key="4">
    <source>
        <dbReference type="EMBL" id="KAK3083299.1"/>
    </source>
</evidence>
<dbReference type="Pfam" id="PF24784">
    <property type="entry name" value="Temptin_C"/>
    <property type="match status" value="1"/>
</dbReference>
<comment type="caution">
    <text evidence="4">The sequence shown here is derived from an EMBL/GenBank/DDBJ whole genome shotgun (WGS) entry which is preliminary data.</text>
</comment>
<dbReference type="InterPro" id="IPR008977">
    <property type="entry name" value="PHM/PNGase_F_dom_sf"/>
</dbReference>
<dbReference type="InterPro" id="IPR057626">
    <property type="entry name" value="S-S_Temptin"/>
</dbReference>
<feature type="domain" description="Temptin Cys/Cys disulfide" evidence="3">
    <location>
        <begin position="27"/>
        <end position="124"/>
    </location>
</feature>
<dbReference type="PANTHER" id="PTHR10157:SF23">
    <property type="entry name" value="MOXD1 HOMOLOG 1"/>
    <property type="match status" value="1"/>
</dbReference>
<dbReference type="SUPFAM" id="SSF49742">
    <property type="entry name" value="PHM/PNGase F"/>
    <property type="match status" value="2"/>
</dbReference>
<dbReference type="Pfam" id="PF03712">
    <property type="entry name" value="Cu2_monoox_C"/>
    <property type="match status" value="1"/>
</dbReference>
<keyword evidence="5" id="KW-1185">Reference proteome</keyword>